<evidence type="ECO:0000256" key="2">
    <source>
        <dbReference type="ARBA" id="ARBA00022670"/>
    </source>
</evidence>
<evidence type="ECO:0000256" key="4">
    <source>
        <dbReference type="ARBA" id="ARBA00022729"/>
    </source>
</evidence>
<keyword evidence="6" id="KW-0862">Zinc</keyword>
<evidence type="ECO:0000313" key="9">
    <source>
        <dbReference type="EMBL" id="WNC67170.1"/>
    </source>
</evidence>
<dbReference type="InterPro" id="IPR045175">
    <property type="entry name" value="M28_fam"/>
</dbReference>
<accession>A0ABY9TEC9</accession>
<name>A0ABY9TEC9_9GAMM</name>
<dbReference type="Pfam" id="PF04389">
    <property type="entry name" value="Peptidase_M28"/>
    <property type="match status" value="1"/>
</dbReference>
<keyword evidence="2" id="KW-0645">Protease</keyword>
<keyword evidence="10" id="KW-1185">Reference proteome</keyword>
<dbReference type="Proteomes" id="UP001248581">
    <property type="component" value="Chromosome"/>
</dbReference>
<dbReference type="SUPFAM" id="SSF52025">
    <property type="entry name" value="PA domain"/>
    <property type="match status" value="1"/>
</dbReference>
<reference evidence="10" key="1">
    <citation type="submission" date="2023-09" db="EMBL/GenBank/DDBJ databases">
        <authorList>
            <person name="Li S."/>
            <person name="Li X."/>
            <person name="Zhang C."/>
            <person name="Zhao Z."/>
        </authorList>
    </citation>
    <scope>NUCLEOTIDE SEQUENCE [LARGE SCALE GENOMIC DNA]</scope>
    <source>
        <strain evidence="10">SQ345</strain>
    </source>
</reference>
<dbReference type="InterPro" id="IPR046450">
    <property type="entry name" value="PA_dom_sf"/>
</dbReference>
<keyword evidence="4 7" id="KW-0732">Signal</keyword>
<dbReference type="RefSeq" id="WP_348386334.1">
    <property type="nucleotide sequence ID" value="NZ_CP134146.1"/>
</dbReference>
<evidence type="ECO:0000259" key="8">
    <source>
        <dbReference type="Pfam" id="PF04389"/>
    </source>
</evidence>
<protein>
    <submittedName>
        <fullName evidence="9">M28 family metallopeptidase</fullName>
    </submittedName>
</protein>
<feature type="domain" description="Peptidase M28" evidence="8">
    <location>
        <begin position="301"/>
        <end position="514"/>
    </location>
</feature>
<dbReference type="Gene3D" id="3.40.630.10">
    <property type="entry name" value="Zn peptidases"/>
    <property type="match status" value="2"/>
</dbReference>
<evidence type="ECO:0000256" key="3">
    <source>
        <dbReference type="ARBA" id="ARBA00022723"/>
    </source>
</evidence>
<dbReference type="PANTHER" id="PTHR12147">
    <property type="entry name" value="METALLOPEPTIDASE M28 FAMILY MEMBER"/>
    <property type="match status" value="1"/>
</dbReference>
<dbReference type="CDD" id="cd04821">
    <property type="entry name" value="PA_M28_1_2"/>
    <property type="match status" value="1"/>
</dbReference>
<keyword evidence="3" id="KW-0479">Metal-binding</keyword>
<organism evidence="9 10">
    <name type="scientific">Thalassotalea nanhaiensis</name>
    <dbReference type="NCBI Taxonomy" id="3065648"/>
    <lineage>
        <taxon>Bacteria</taxon>
        <taxon>Pseudomonadati</taxon>
        <taxon>Pseudomonadota</taxon>
        <taxon>Gammaproteobacteria</taxon>
        <taxon>Alteromonadales</taxon>
        <taxon>Colwelliaceae</taxon>
        <taxon>Thalassotalea</taxon>
    </lineage>
</organism>
<evidence type="ECO:0000256" key="5">
    <source>
        <dbReference type="ARBA" id="ARBA00022801"/>
    </source>
</evidence>
<evidence type="ECO:0000256" key="1">
    <source>
        <dbReference type="ARBA" id="ARBA00022438"/>
    </source>
</evidence>
<evidence type="ECO:0000256" key="7">
    <source>
        <dbReference type="SAM" id="SignalP"/>
    </source>
</evidence>
<feature type="chain" id="PRO_5045308487" evidence="7">
    <location>
        <begin position="25"/>
        <end position="543"/>
    </location>
</feature>
<dbReference type="SUPFAM" id="SSF53187">
    <property type="entry name" value="Zn-dependent exopeptidases"/>
    <property type="match status" value="1"/>
</dbReference>
<gene>
    <name evidence="9" type="ORF">RI845_11630</name>
</gene>
<proteinExistence type="predicted"/>
<keyword evidence="1" id="KW-0031">Aminopeptidase</keyword>
<sequence length="543" mass="59762">MNTKSKLINLFSALTVTVSSAVSAESFTQAYHNISADKLHEHVKVIASDEFEGRLPTTNGEKKVLDYLTTQFKKNGWQPGNNGSFLQPVELSEITAGDDTTLSINGKGKTNKLTYLTEMVLGTSRVSELETITDSEIVFVGYGINAPEYKWNDYEGIDVKGKTVVMLVNDPGFASEIPSLFTGSAMTYYGRWTYKYEEASRQGAAAAIIIHETAPASYGWSVVKNGWSGPQYKLFAEDGNKSRVQIEGWLTTESTKELFTQAGLDFNTYKNKAMLGPINKSLGLTATASVKSTIKRSTSHNFIATLPGSETPEEQLLLTGHWDHMGSDDSLKGDKVYNGAHDNATGIAGIIEIARALGSLDKAPKRSVTVIATTAEEQGLLGSKFYAENPIYPLDKTVGVLNLDSLNILGKTKDLVVNGLGKSEMENYLKVAAKKQDRVLVKETNPAAGSYYRSDHFNFAKVGVPALYAGGGGKPVDAKTAEYRKKTLPEMRRCYHQLCDEYNPQWDFSGARQDLQVTFDVLYQIADSKDWPQWSKSSEFQRK</sequence>
<feature type="signal peptide" evidence="7">
    <location>
        <begin position="1"/>
        <end position="24"/>
    </location>
</feature>
<dbReference type="CDD" id="cd05660">
    <property type="entry name" value="M28_like_PA"/>
    <property type="match status" value="1"/>
</dbReference>
<dbReference type="PANTHER" id="PTHR12147:SF56">
    <property type="entry name" value="AMINOPEPTIDASE YDR415C-RELATED"/>
    <property type="match status" value="1"/>
</dbReference>
<keyword evidence="5" id="KW-0378">Hydrolase</keyword>
<evidence type="ECO:0000256" key="6">
    <source>
        <dbReference type="ARBA" id="ARBA00022833"/>
    </source>
</evidence>
<dbReference type="InterPro" id="IPR007484">
    <property type="entry name" value="Peptidase_M28"/>
</dbReference>
<dbReference type="EMBL" id="CP134146">
    <property type="protein sequence ID" value="WNC67170.1"/>
    <property type="molecule type" value="Genomic_DNA"/>
</dbReference>
<evidence type="ECO:0000313" key="10">
    <source>
        <dbReference type="Proteomes" id="UP001248581"/>
    </source>
</evidence>
<dbReference type="Gene3D" id="3.50.30.30">
    <property type="match status" value="1"/>
</dbReference>